<dbReference type="GO" id="GO:0010629">
    <property type="term" value="P:negative regulation of gene expression"/>
    <property type="evidence" value="ECO:0007669"/>
    <property type="project" value="UniProtKB-ARBA"/>
</dbReference>
<dbReference type="PANTHER" id="PTHR24012">
    <property type="entry name" value="RNA BINDING PROTEIN"/>
    <property type="match status" value="1"/>
</dbReference>
<name>A0A1J4K9J7_9EUKA</name>
<dbReference type="EMBL" id="MLAK01000692">
    <property type="protein sequence ID" value="OHT07618.1"/>
    <property type="molecule type" value="Genomic_DNA"/>
</dbReference>
<dbReference type="GO" id="GO:0005737">
    <property type="term" value="C:cytoplasm"/>
    <property type="evidence" value="ECO:0007669"/>
    <property type="project" value="UniProtKB-ARBA"/>
</dbReference>
<dbReference type="VEuPathDB" id="TrichDB:TRFO_24201"/>
<dbReference type="GO" id="GO:1990904">
    <property type="term" value="C:ribonucleoprotein complex"/>
    <property type="evidence" value="ECO:0007669"/>
    <property type="project" value="InterPro"/>
</dbReference>
<keyword evidence="1" id="KW-0677">Repeat</keyword>
<dbReference type="PRINTS" id="PR00961">
    <property type="entry name" value="HUDSXLRNA"/>
</dbReference>
<evidence type="ECO:0000256" key="3">
    <source>
        <dbReference type="PROSITE-ProRule" id="PRU00176"/>
    </source>
</evidence>
<dbReference type="GeneID" id="94838322"/>
<dbReference type="InterPro" id="IPR002343">
    <property type="entry name" value="Hud_Sxl_RNA"/>
</dbReference>
<proteinExistence type="predicted"/>
<reference evidence="6" key="1">
    <citation type="submission" date="2016-10" db="EMBL/GenBank/DDBJ databases">
        <authorList>
            <person name="Benchimol M."/>
            <person name="Almeida L.G."/>
            <person name="Vasconcelos A.T."/>
            <person name="Perreira-Neves A."/>
            <person name="Rosa I.A."/>
            <person name="Tasca T."/>
            <person name="Bogo M.R."/>
            <person name="de Souza W."/>
        </authorList>
    </citation>
    <scope>NUCLEOTIDE SEQUENCE [LARGE SCALE GENOMIC DNA]</scope>
    <source>
        <strain evidence="6">K</strain>
    </source>
</reference>
<evidence type="ECO:0000256" key="4">
    <source>
        <dbReference type="SAM" id="MobiDB-lite"/>
    </source>
</evidence>
<dbReference type="Proteomes" id="UP000179807">
    <property type="component" value="Unassembled WGS sequence"/>
</dbReference>
<feature type="domain" description="RRM" evidence="5">
    <location>
        <begin position="162"/>
        <end position="242"/>
    </location>
</feature>
<evidence type="ECO:0000256" key="1">
    <source>
        <dbReference type="ARBA" id="ARBA00022737"/>
    </source>
</evidence>
<dbReference type="InterPro" id="IPR012677">
    <property type="entry name" value="Nucleotide-bd_a/b_plait_sf"/>
</dbReference>
<dbReference type="SUPFAM" id="SSF54928">
    <property type="entry name" value="RNA-binding domain, RBD"/>
    <property type="match status" value="1"/>
</dbReference>
<accession>A0A1J4K9J7</accession>
<dbReference type="OrthoDB" id="266020at2759"/>
<feature type="region of interest" description="Disordered" evidence="4">
    <location>
        <begin position="30"/>
        <end position="70"/>
    </location>
</feature>
<evidence type="ECO:0000313" key="6">
    <source>
        <dbReference type="EMBL" id="OHT07618.1"/>
    </source>
</evidence>
<sequence length="279" mass="31859">MAKKKSGKVNHGQFITELLKIFTQKIQKMQPSNVEARPRQHAPARRVNMRPSSECIAQPRPIKNRPRSTNIEPSTNVFINYIPAEFTEGDLRELCSQYGDIVCSKIMINLETGQSKCFGFVRFATLQQAQQAIRGLNGRQIGSKRLLAKYAESREKQEKVSTMIYIKRLPTSIDGNYVAQLFSRFGHIQQMTPHILDTVDPQFWRCFIRYTTFEEAASAIASMNNQIIAACSRPIHVRYADETRLSGTFLPQFSEIQIPGPSMIDETDERQLLPSFLLQ</sequence>
<dbReference type="GO" id="GO:0009967">
    <property type="term" value="P:positive regulation of signal transduction"/>
    <property type="evidence" value="ECO:0007669"/>
    <property type="project" value="UniProtKB-ARBA"/>
</dbReference>
<dbReference type="Pfam" id="PF00076">
    <property type="entry name" value="RRM_1"/>
    <property type="match status" value="2"/>
</dbReference>
<dbReference type="Gene3D" id="3.30.70.330">
    <property type="match status" value="2"/>
</dbReference>
<dbReference type="InterPro" id="IPR035979">
    <property type="entry name" value="RBD_domain_sf"/>
</dbReference>
<gene>
    <name evidence="6" type="ORF">TRFO_24201</name>
</gene>
<keyword evidence="2 3" id="KW-0694">RNA-binding</keyword>
<dbReference type="PROSITE" id="PS50102">
    <property type="entry name" value="RRM"/>
    <property type="match status" value="2"/>
</dbReference>
<protein>
    <recommendedName>
        <fullName evidence="5">RRM domain-containing protein</fullName>
    </recommendedName>
</protein>
<feature type="compositionally biased region" description="Basic residues" evidence="4">
    <location>
        <begin position="39"/>
        <end position="48"/>
    </location>
</feature>
<feature type="domain" description="RRM" evidence="5">
    <location>
        <begin position="75"/>
        <end position="153"/>
    </location>
</feature>
<dbReference type="FunFam" id="3.30.70.330:FF:000383">
    <property type="entry name" value="Sex lethal, isoform D"/>
    <property type="match status" value="1"/>
</dbReference>
<evidence type="ECO:0000313" key="7">
    <source>
        <dbReference type="Proteomes" id="UP000179807"/>
    </source>
</evidence>
<evidence type="ECO:0000259" key="5">
    <source>
        <dbReference type="PROSITE" id="PS50102"/>
    </source>
</evidence>
<dbReference type="AlphaFoldDB" id="A0A1J4K9J7"/>
<organism evidence="6 7">
    <name type="scientific">Tritrichomonas foetus</name>
    <dbReference type="NCBI Taxonomy" id="1144522"/>
    <lineage>
        <taxon>Eukaryota</taxon>
        <taxon>Metamonada</taxon>
        <taxon>Parabasalia</taxon>
        <taxon>Tritrichomonadida</taxon>
        <taxon>Tritrichomonadidae</taxon>
        <taxon>Tritrichomonas</taxon>
    </lineage>
</organism>
<keyword evidence="7" id="KW-1185">Reference proteome</keyword>
<evidence type="ECO:0000256" key="2">
    <source>
        <dbReference type="ARBA" id="ARBA00022884"/>
    </source>
</evidence>
<dbReference type="RefSeq" id="XP_068360754.1">
    <property type="nucleotide sequence ID" value="XM_068503618.1"/>
</dbReference>
<dbReference type="SMART" id="SM00360">
    <property type="entry name" value="RRM"/>
    <property type="match status" value="2"/>
</dbReference>
<dbReference type="GO" id="GO:0003729">
    <property type="term" value="F:mRNA binding"/>
    <property type="evidence" value="ECO:0007669"/>
    <property type="project" value="UniProtKB-ARBA"/>
</dbReference>
<dbReference type="InterPro" id="IPR000504">
    <property type="entry name" value="RRM_dom"/>
</dbReference>
<comment type="caution">
    <text evidence="6">The sequence shown here is derived from an EMBL/GenBank/DDBJ whole genome shotgun (WGS) entry which is preliminary data.</text>
</comment>